<feature type="compositionally biased region" description="Polar residues" evidence="2">
    <location>
        <begin position="278"/>
        <end position="287"/>
    </location>
</feature>
<dbReference type="GO" id="GO:0031175">
    <property type="term" value="P:neuron projection development"/>
    <property type="evidence" value="ECO:0007669"/>
    <property type="project" value="InterPro"/>
</dbReference>
<gene>
    <name evidence="3" type="ORF">PLXY2_LOCUS12978</name>
</gene>
<feature type="region of interest" description="Disordered" evidence="2">
    <location>
        <begin position="315"/>
        <end position="357"/>
    </location>
</feature>
<dbReference type="GO" id="GO:0005516">
    <property type="term" value="F:calmodulin binding"/>
    <property type="evidence" value="ECO:0007669"/>
    <property type="project" value="InterPro"/>
</dbReference>
<feature type="compositionally biased region" description="Basic and acidic residues" evidence="2">
    <location>
        <begin position="982"/>
        <end position="1021"/>
    </location>
</feature>
<accession>A0A8S4G6X4</accession>
<organism evidence="3 4">
    <name type="scientific">Plutella xylostella</name>
    <name type="common">Diamondback moth</name>
    <name type="synonym">Plutella maculipennis</name>
    <dbReference type="NCBI Taxonomy" id="51655"/>
    <lineage>
        <taxon>Eukaryota</taxon>
        <taxon>Metazoa</taxon>
        <taxon>Ecdysozoa</taxon>
        <taxon>Arthropoda</taxon>
        <taxon>Hexapoda</taxon>
        <taxon>Insecta</taxon>
        <taxon>Pterygota</taxon>
        <taxon>Neoptera</taxon>
        <taxon>Endopterygota</taxon>
        <taxon>Lepidoptera</taxon>
        <taxon>Glossata</taxon>
        <taxon>Ditrysia</taxon>
        <taxon>Yponomeutoidea</taxon>
        <taxon>Plutellidae</taxon>
        <taxon>Plutella</taxon>
    </lineage>
</organism>
<dbReference type="EMBL" id="CAJHNJ030000084">
    <property type="protein sequence ID" value="CAG9134718.1"/>
    <property type="molecule type" value="Genomic_DNA"/>
</dbReference>
<sequence length="1218" mass="137788">MPPTFARRRTSVLRTRSDHRIFMMDRRHLRWKRSKVRMWLRYKHHVSEEYRRFGSTIAIYMDILVASLRSYPNLTAAGRPSNYGEVREVPTGRRSRRSSISDDSQLTVENFGGSQERLHFAGRHPAKELATVGPQRKISAPAGKMKDFLLLSRIRLTVENFGGSQERLHFAGRHPAKELATVGPQRKISAPADTCSDSQLTVENFGGSQERLHFAGRHPAKELATVGPQRKISAPAGPVAVDYNPPLRSSRQDIRGSIQFFHGDFQNGSSHDDKPARQNPQPQTNDTEPYYPIKRQLSSDAITLKQNFSSFSNKGGGDGFFLNNRDSTDGDASKMSFADVNRGRSNGDQGHQQSDVPGRKALQFSPAHAAPPAAAVTTWQQQYMQQELQPNGDDALSSDDTSAGGAMAAQLNNIRLKLEEKRRRIEQDKHRMELAVNRQRQQLGQQAFLQAVTRGKGGKERADEGAEVKDEPPRTQDIPDHQSQAESAALEQYHQSIAKMNSSLQDIQSDIARLASQQSALQQQQQTQLQQQQQTALQQQQSQLQHQLAQLQQQQQAAKQLFTPPPASPFQPPLAYQPNIPQLHSQFSSQHNVSRLNTAFGSTPHIPDYQPDYRPDYQPDYRDVQYGGPGGPGQFYLHEAQQQQQPQRRTWAQHAQHAQINQENAELRGWQNGVQSCMLSCVHQYKTVVFMLGKFGNASMVTVPTAGTCSTGRGSSTCMKPQRRTWAQHAQINRENAELRGWQLHQQQQQTQQQQHNQQQHQQSLAHAEPPRWASPDHNQGFVLHDRTNQPFQVHYNNSERFQNGTDQNHLSYTVINNQQYSQSPPNASPIRRAKTPQRQGSLPEVRRPESVSLQQLQKPQTQAIQDDMEPQNISFIGNAEDDALRQGINRLNISSGTRTYRIPSPTRPSLNRNSFQQMEQEEEDKVEKGFYISFDNEAPKRPKPPLRAKRMSPKKERNPSEYQMEFQPPERRSPSPQWEPRLQHKEEMFPVHRAGEIRASDTRAGDNRVGDNRVGDNRDRMERVEPAALVIGDNPDPNSAEEMERKKERIMLLSLQRRQRAEEARARAEAAAAARRARDEQVAEEKAARKEEQARRRELILQQYKLKKAIEEAEREGKTLDKTEYIESIRAAGGVVPQQSAPSSGARLRHKPAAARARPKTIHVDSGALQAAEGMLASKQPSSTNLTAGGTMRRDYYRGSQDSLAERAGLYRGMYCV</sequence>
<evidence type="ECO:0000256" key="2">
    <source>
        <dbReference type="SAM" id="MobiDB-lite"/>
    </source>
</evidence>
<dbReference type="GO" id="GO:0051011">
    <property type="term" value="F:microtubule minus-end binding"/>
    <property type="evidence" value="ECO:0007669"/>
    <property type="project" value="TreeGrafter"/>
</dbReference>
<feature type="compositionally biased region" description="Basic and acidic residues" evidence="2">
    <location>
        <begin position="457"/>
        <end position="480"/>
    </location>
</feature>
<evidence type="ECO:0000313" key="4">
    <source>
        <dbReference type="Proteomes" id="UP000653454"/>
    </source>
</evidence>
<feature type="region of interest" description="Disordered" evidence="2">
    <location>
        <begin position="556"/>
        <end position="579"/>
    </location>
</feature>
<feature type="compositionally biased region" description="Low complexity" evidence="2">
    <location>
        <begin position="743"/>
        <end position="763"/>
    </location>
</feature>
<dbReference type="InterPro" id="IPR032940">
    <property type="entry name" value="CAMSAP"/>
</dbReference>
<dbReference type="AlphaFoldDB" id="A0A8S4G6X4"/>
<evidence type="ECO:0000256" key="1">
    <source>
        <dbReference type="SAM" id="Coils"/>
    </source>
</evidence>
<dbReference type="GO" id="GO:0007026">
    <property type="term" value="P:negative regulation of microtubule depolymerization"/>
    <property type="evidence" value="ECO:0007669"/>
    <property type="project" value="TreeGrafter"/>
</dbReference>
<dbReference type="PANTHER" id="PTHR21595:SF0">
    <property type="entry name" value="PATRONIN"/>
    <property type="match status" value="1"/>
</dbReference>
<feature type="region of interest" description="Disordered" evidence="2">
    <location>
        <begin position="452"/>
        <end position="487"/>
    </location>
</feature>
<dbReference type="GO" id="GO:0036449">
    <property type="term" value="C:microtubule minus-end"/>
    <property type="evidence" value="ECO:0007669"/>
    <property type="project" value="TreeGrafter"/>
</dbReference>
<dbReference type="InterPro" id="IPR031372">
    <property type="entry name" value="CAMSAP_CC1"/>
</dbReference>
<feature type="compositionally biased region" description="Pro residues" evidence="2">
    <location>
        <begin position="563"/>
        <end position="572"/>
    </location>
</feature>
<feature type="region of interest" description="Disordered" evidence="2">
    <location>
        <begin position="820"/>
        <end position="856"/>
    </location>
</feature>
<feature type="compositionally biased region" description="Basic residues" evidence="2">
    <location>
        <begin position="942"/>
        <end position="953"/>
    </location>
</feature>
<feature type="coiled-coil region" evidence="1">
    <location>
        <begin position="1059"/>
        <end position="1117"/>
    </location>
</feature>
<dbReference type="Pfam" id="PF17095">
    <property type="entry name" value="CAMSAP_CC1"/>
    <property type="match status" value="1"/>
</dbReference>
<comment type="caution">
    <text evidence="3">The sequence shown here is derived from an EMBL/GenBank/DDBJ whole genome shotgun (WGS) entry which is preliminary data.</text>
</comment>
<dbReference type="PANTHER" id="PTHR21595">
    <property type="entry name" value="PATRONIN"/>
    <property type="match status" value="1"/>
</dbReference>
<keyword evidence="4" id="KW-1185">Reference proteome</keyword>
<feature type="compositionally biased region" description="Polar residues" evidence="2">
    <location>
        <begin position="343"/>
        <end position="355"/>
    </location>
</feature>
<feature type="region of interest" description="Disordered" evidence="2">
    <location>
        <begin position="228"/>
        <end position="248"/>
    </location>
</feature>
<dbReference type="GO" id="GO:0031122">
    <property type="term" value="P:cytoplasmic microtubule organization"/>
    <property type="evidence" value="ECO:0007669"/>
    <property type="project" value="TreeGrafter"/>
</dbReference>
<feature type="region of interest" description="Disordered" evidence="2">
    <location>
        <begin position="262"/>
        <end position="291"/>
    </location>
</feature>
<feature type="region of interest" description="Disordered" evidence="2">
    <location>
        <begin position="743"/>
        <end position="784"/>
    </location>
</feature>
<evidence type="ECO:0000313" key="3">
    <source>
        <dbReference type="EMBL" id="CAG9134718.1"/>
    </source>
</evidence>
<protein>
    <submittedName>
        <fullName evidence="3">(diamondback moth) hypothetical protein</fullName>
    </submittedName>
</protein>
<name>A0A8S4G6X4_PLUXY</name>
<feature type="coiled-coil region" evidence="1">
    <location>
        <begin position="408"/>
        <end position="442"/>
    </location>
</feature>
<feature type="region of interest" description="Disordered" evidence="2">
    <location>
        <begin position="897"/>
        <end position="1021"/>
    </location>
</feature>
<reference evidence="3" key="1">
    <citation type="submission" date="2020-11" db="EMBL/GenBank/DDBJ databases">
        <authorList>
            <person name="Whiteford S."/>
        </authorList>
    </citation>
    <scope>NUCLEOTIDE SEQUENCE</scope>
</reference>
<dbReference type="GO" id="GO:0030507">
    <property type="term" value="F:spectrin binding"/>
    <property type="evidence" value="ECO:0007669"/>
    <property type="project" value="InterPro"/>
</dbReference>
<feature type="compositionally biased region" description="Polar residues" evidence="2">
    <location>
        <begin position="908"/>
        <end position="919"/>
    </location>
</feature>
<feature type="region of interest" description="Disordered" evidence="2">
    <location>
        <begin position="79"/>
        <end position="108"/>
    </location>
</feature>
<keyword evidence="1" id="KW-0175">Coiled coil</keyword>
<dbReference type="Proteomes" id="UP000653454">
    <property type="component" value="Unassembled WGS sequence"/>
</dbReference>
<proteinExistence type="predicted"/>